<evidence type="ECO:0000313" key="1">
    <source>
        <dbReference type="EMBL" id="TPE51694.1"/>
    </source>
</evidence>
<keyword evidence="2" id="KW-1185">Reference proteome</keyword>
<accession>A0A501WU63</accession>
<gene>
    <name evidence="1" type="ORF">FJM51_08330</name>
</gene>
<name>A0A501WU63_9RHOB</name>
<dbReference type="OrthoDB" id="195104at2"/>
<dbReference type="AlphaFoldDB" id="A0A501WU63"/>
<organism evidence="1 2">
    <name type="scientific">Amaricoccus solimangrovi</name>
    <dbReference type="NCBI Taxonomy" id="2589815"/>
    <lineage>
        <taxon>Bacteria</taxon>
        <taxon>Pseudomonadati</taxon>
        <taxon>Pseudomonadota</taxon>
        <taxon>Alphaproteobacteria</taxon>
        <taxon>Rhodobacterales</taxon>
        <taxon>Paracoccaceae</taxon>
        <taxon>Amaricoccus</taxon>
    </lineage>
</organism>
<protein>
    <submittedName>
        <fullName evidence="1">MSMEG_0570 family nitrogen starvation response protein</fullName>
    </submittedName>
</protein>
<comment type="caution">
    <text evidence="1">The sequence shown here is derived from an EMBL/GenBank/DDBJ whole genome shotgun (WGS) entry which is preliminary data.</text>
</comment>
<dbReference type="Proteomes" id="UP000319255">
    <property type="component" value="Unassembled WGS sequence"/>
</dbReference>
<proteinExistence type="predicted"/>
<sequence>MPEVRFTVRWPDGTEETCYSPSTAIARHLEAGARYQLADFLARARAGLREGSRRVEAKYGFACSSALDQLARIEARAARFDRGDVLCLSLS</sequence>
<reference evidence="1 2" key="1">
    <citation type="submission" date="2019-06" db="EMBL/GenBank/DDBJ databases">
        <title>A novel bacterium of genus Amaricoccus, isolated from marine sediment.</title>
        <authorList>
            <person name="Huang H."/>
            <person name="Mo K."/>
            <person name="Hu Y."/>
        </authorList>
    </citation>
    <scope>NUCLEOTIDE SEQUENCE [LARGE SCALE GENOMIC DNA]</scope>
    <source>
        <strain evidence="1 2">HB172011</strain>
    </source>
</reference>
<dbReference type="RefSeq" id="WP_140453667.1">
    <property type="nucleotide sequence ID" value="NZ_VFRP01000006.1"/>
</dbReference>
<dbReference type="InterPro" id="IPR023846">
    <property type="entry name" value="CHP04042_MSMEG0570"/>
</dbReference>
<evidence type="ECO:0000313" key="2">
    <source>
        <dbReference type="Proteomes" id="UP000319255"/>
    </source>
</evidence>
<dbReference type="NCBIfam" id="TIGR04042">
    <property type="entry name" value="MSMEG_0570_fam"/>
    <property type="match status" value="1"/>
</dbReference>
<dbReference type="EMBL" id="VFRP01000006">
    <property type="protein sequence ID" value="TPE51694.1"/>
    <property type="molecule type" value="Genomic_DNA"/>
</dbReference>